<reference evidence="2 3" key="1">
    <citation type="submission" date="2019-08" db="EMBL/GenBank/DDBJ databases">
        <title>Bacillus genomes from the desert of Cuatro Cienegas, Coahuila.</title>
        <authorList>
            <person name="Olmedo-Alvarez G."/>
        </authorList>
    </citation>
    <scope>NUCLEOTIDE SEQUENCE [LARGE SCALE GENOMIC DNA]</scope>
    <source>
        <strain evidence="2 3">CH37_1T</strain>
    </source>
</reference>
<dbReference type="SUPFAM" id="SSF56300">
    <property type="entry name" value="Metallo-dependent phosphatases"/>
    <property type="match status" value="1"/>
</dbReference>
<dbReference type="Gene3D" id="3.60.21.10">
    <property type="match status" value="1"/>
</dbReference>
<dbReference type="InterPro" id="IPR004843">
    <property type="entry name" value="Calcineurin-like_PHP"/>
</dbReference>
<dbReference type="AlphaFoldDB" id="A0A5D4SE01"/>
<dbReference type="GO" id="GO:0016787">
    <property type="term" value="F:hydrolase activity"/>
    <property type="evidence" value="ECO:0007669"/>
    <property type="project" value="InterPro"/>
</dbReference>
<gene>
    <name evidence="2" type="ORF">FZD47_20260</name>
</gene>
<name>A0A5D4SE01_9BACI</name>
<dbReference type="InterPro" id="IPR029052">
    <property type="entry name" value="Metallo-depent_PP-like"/>
</dbReference>
<dbReference type="Proteomes" id="UP000323732">
    <property type="component" value="Unassembled WGS sequence"/>
</dbReference>
<sequence>MNKMALHVLAFSDTRTTLELPDVVFLLGDIPSKMVSKITRKYDCHKVGILGNHCHPQNFEGYDVHNLHQKVISVNGYRIAGFEGTPRYKENTKGQHTEEEAQSFLDTLTEQQIDIFLAHSNPAYGDLPLDDAHRGFHSFNSMILNNAVKYFFHGHLHNPFQRIMNNTRVYSVYPFLSVKLP</sequence>
<proteinExistence type="predicted"/>
<dbReference type="RefSeq" id="WP_148950693.1">
    <property type="nucleotide sequence ID" value="NZ_VTES01000006.1"/>
</dbReference>
<organism evidence="2 3">
    <name type="scientific">Bacillus infantis</name>
    <dbReference type="NCBI Taxonomy" id="324767"/>
    <lineage>
        <taxon>Bacteria</taxon>
        <taxon>Bacillati</taxon>
        <taxon>Bacillota</taxon>
        <taxon>Bacilli</taxon>
        <taxon>Bacillales</taxon>
        <taxon>Bacillaceae</taxon>
        <taxon>Bacillus</taxon>
    </lineage>
</organism>
<evidence type="ECO:0000313" key="3">
    <source>
        <dbReference type="Proteomes" id="UP000323732"/>
    </source>
</evidence>
<dbReference type="Pfam" id="PF00149">
    <property type="entry name" value="Metallophos"/>
    <property type="match status" value="1"/>
</dbReference>
<dbReference type="EMBL" id="VTES01000006">
    <property type="protein sequence ID" value="TYS60548.1"/>
    <property type="molecule type" value="Genomic_DNA"/>
</dbReference>
<protein>
    <recommendedName>
        <fullName evidence="1">Calcineurin-like phosphoesterase domain-containing protein</fullName>
    </recommendedName>
</protein>
<comment type="caution">
    <text evidence="2">The sequence shown here is derived from an EMBL/GenBank/DDBJ whole genome shotgun (WGS) entry which is preliminary data.</text>
</comment>
<evidence type="ECO:0000313" key="2">
    <source>
        <dbReference type="EMBL" id="TYS60548.1"/>
    </source>
</evidence>
<feature type="domain" description="Calcineurin-like phosphoesterase" evidence="1">
    <location>
        <begin position="21"/>
        <end position="159"/>
    </location>
</feature>
<evidence type="ECO:0000259" key="1">
    <source>
        <dbReference type="Pfam" id="PF00149"/>
    </source>
</evidence>
<accession>A0A5D4SE01</accession>